<dbReference type="AlphaFoldDB" id="A0A6P6MEJ4"/>
<accession>A0A6P6MEJ4</accession>
<protein>
    <submittedName>
        <fullName evidence="4">Uncharacterized protein LOC113067004 isoform X1</fullName>
    </submittedName>
</protein>
<dbReference type="PANTHER" id="PTHR17609:SF3">
    <property type="entry name" value="SAP DOMAIN-CONTAINING PROTEIN"/>
    <property type="match status" value="1"/>
</dbReference>
<dbReference type="PANTHER" id="PTHR17609">
    <property type="entry name" value="HMG DOMAIN-CONTAINING PROTEIN 3"/>
    <property type="match status" value="1"/>
</dbReference>
<dbReference type="GeneID" id="113067004"/>
<reference evidence="4" key="1">
    <citation type="submission" date="2025-08" db="UniProtKB">
        <authorList>
            <consortium name="RefSeq"/>
        </authorList>
    </citation>
    <scope>IDENTIFICATION</scope>
    <source>
        <strain evidence="4">Wakin</strain>
        <tissue evidence="4">Muscle</tissue>
    </source>
</reference>
<proteinExistence type="predicted"/>
<keyword evidence="3" id="KW-1185">Reference proteome</keyword>
<evidence type="ECO:0000313" key="4">
    <source>
        <dbReference type="RefSeq" id="XP_026094964.1"/>
    </source>
</evidence>
<feature type="region of interest" description="Disordered" evidence="1">
    <location>
        <begin position="105"/>
        <end position="159"/>
    </location>
</feature>
<feature type="domain" description="SAP" evidence="2">
    <location>
        <begin position="720"/>
        <end position="754"/>
    </location>
</feature>
<dbReference type="Proteomes" id="UP000515129">
    <property type="component" value="Chromosome 50"/>
</dbReference>
<feature type="compositionally biased region" description="Low complexity" evidence="1">
    <location>
        <begin position="109"/>
        <end position="124"/>
    </location>
</feature>
<dbReference type="InterPro" id="IPR039598">
    <property type="entry name" value="HMGXB3"/>
</dbReference>
<dbReference type="InterPro" id="IPR003034">
    <property type="entry name" value="SAP_dom"/>
</dbReference>
<name>A0A6P6MEJ4_CARAU</name>
<dbReference type="KEGG" id="caua:113067004"/>
<dbReference type="InterPro" id="IPR013087">
    <property type="entry name" value="Znf_C2H2_type"/>
</dbReference>
<sequence>MAESTRHITIQNGDALPELQQCNKCCSNYHCPFCAASVFKPAKLVKLKTHLQSHFNKAVVCGGYTIHRCGLGCRPALHHHCPYCETTILKRGDFEKHVQVCKKTPPPTSATIPSPTTAALTTPAVRGTPSSTTAVLTTPAVRGKPSPTTAVLTTPSPTTAVPTTPAVFSGRVCVRPVIRKRCPVCNILINKRNLKKHIDRKHTEEPIQDINATSHLESQCIDRTNGIFTVLKVTKGHSVPLHIQVKTWGEHHKVICESHECQVSMEVAQRSGLSSYQCKHIRSVNYCASSAEPVSLKEEILSEMVKAKWFSNEKKKICLTRQQHANSSHIPLSVQTSIGTPETKKFISVFEPSVSYYSRLGRVMVVYDSKLNTWHCPCAILRRSCVHKYIAKWHLFQTQRDLFRTVFSREESPRKEPYAQSEKDFREDNPVYPPKHQGLNNMVCYILQHKKIPVDLPDDVRVPSPDKDYPKILCPDECVCQICPGVVPLSEPILITKKAKILTNWSIIEDVAIYCKQCPLCGMFYRYQEWKDHLHNFDDHNILAIPLCLTLRSLLQVHTSVSRAVNYLEDLTGLKFPAPDTVLHAYLHFEALVEHEYRYSCITCGDHPPVVIMDLHKKGVFHFSASDTEEPPENFRGDVNIETFWEALSKEMICRGFVASGAQNPFAVKPTYHFWAPWIGKRTRRSDNVLNTEFEKVHSSKSASETAEITVTEERLKEELQKQKVIVIRKLCKECGLDSTGSRSDLLLRLSNEMKSRQTYDKIFEKIWGASGGWGVIMCPCGVVYSLKCNLRAESPRDFVDLLFSWKHMPNIIIYDFARGLATHANLRAPESIPIHPHEGRLAEPTQENITLARSGNLKVSLPWLEEKKSASDPQGHPLTGSSDHYILSDRFHENNTKDSRDVLRKITIVPQLAGKINSQVAEQLFSKMRKNNYFLNMSQPSTHLFQMRTIIHHYNENKNNKVRTRLMKTFGSKLVMNMHGQAVLENSDISIDELVPTDIEMEHVTPTSMTVPTSTETEMVCNYKCLSASRDCWDCVPTHRQSVMLEWALGTGDQDETIAEVGNVVLKRKDFWTLGLNEQLEATIANSCLEVITLFSMERGLDVWTANAYVVVTWLPPNNLDPSLSFPDNIALKDCIIFPAWKPGHWMLCQDDSQNCTWNMDANKKQGYPPTDWWCGLWSLHVDVCSTSCLGSTL</sequence>
<organism evidence="3 4">
    <name type="scientific">Carassius auratus</name>
    <name type="common">Goldfish</name>
    <dbReference type="NCBI Taxonomy" id="7957"/>
    <lineage>
        <taxon>Eukaryota</taxon>
        <taxon>Metazoa</taxon>
        <taxon>Chordata</taxon>
        <taxon>Craniata</taxon>
        <taxon>Vertebrata</taxon>
        <taxon>Euteleostomi</taxon>
        <taxon>Actinopterygii</taxon>
        <taxon>Neopterygii</taxon>
        <taxon>Teleostei</taxon>
        <taxon>Ostariophysi</taxon>
        <taxon>Cypriniformes</taxon>
        <taxon>Cyprinidae</taxon>
        <taxon>Cyprininae</taxon>
        <taxon>Carassius</taxon>
    </lineage>
</organism>
<evidence type="ECO:0000259" key="2">
    <source>
        <dbReference type="PROSITE" id="PS50800"/>
    </source>
</evidence>
<dbReference type="RefSeq" id="XP_026094964.1">
    <property type="nucleotide sequence ID" value="XM_026239179.1"/>
</dbReference>
<dbReference type="PROSITE" id="PS50800">
    <property type="entry name" value="SAP"/>
    <property type="match status" value="1"/>
</dbReference>
<evidence type="ECO:0000313" key="3">
    <source>
        <dbReference type="Proteomes" id="UP000515129"/>
    </source>
</evidence>
<dbReference type="SMART" id="SM00355">
    <property type="entry name" value="ZnF_C2H2"/>
    <property type="match status" value="4"/>
</dbReference>
<evidence type="ECO:0000256" key="1">
    <source>
        <dbReference type="SAM" id="MobiDB-lite"/>
    </source>
</evidence>
<feature type="compositionally biased region" description="Low complexity" evidence="1">
    <location>
        <begin position="145"/>
        <end position="159"/>
    </location>
</feature>
<gene>
    <name evidence="4" type="primary">LOC113067004</name>
</gene>
<dbReference type="OrthoDB" id="8948380at2759"/>